<dbReference type="SUPFAM" id="SSF52540">
    <property type="entry name" value="P-loop containing nucleoside triphosphate hydrolases"/>
    <property type="match status" value="1"/>
</dbReference>
<evidence type="ECO:0000313" key="15">
    <source>
        <dbReference type="EMBL" id="TEW29188.1"/>
    </source>
</evidence>
<keyword evidence="6 12" id="KW-0347">Helicase</keyword>
<dbReference type="InterPro" id="IPR003593">
    <property type="entry name" value="AAA+_ATPase"/>
</dbReference>
<evidence type="ECO:0000259" key="13">
    <source>
        <dbReference type="PROSITE" id="PS51199"/>
    </source>
</evidence>
<evidence type="ECO:0000256" key="10">
    <source>
        <dbReference type="ARBA" id="ARBA00048954"/>
    </source>
</evidence>
<dbReference type="Gene3D" id="3.40.50.300">
    <property type="entry name" value="P-loop containing nucleotide triphosphate hydrolases"/>
    <property type="match status" value="1"/>
</dbReference>
<evidence type="ECO:0000256" key="4">
    <source>
        <dbReference type="ARBA" id="ARBA00022741"/>
    </source>
</evidence>
<dbReference type="EMBL" id="MF136609">
    <property type="protein sequence ID" value="AUV65137.1"/>
    <property type="molecule type" value="Genomic_DNA"/>
</dbReference>
<dbReference type="GO" id="GO:0003677">
    <property type="term" value="F:DNA binding"/>
    <property type="evidence" value="ECO:0007669"/>
    <property type="project" value="UniProtKB-UniRule"/>
</dbReference>
<keyword evidence="7 12" id="KW-0067">ATP-binding</keyword>
<dbReference type="GO" id="GO:1990077">
    <property type="term" value="C:primosome complex"/>
    <property type="evidence" value="ECO:0007669"/>
    <property type="project" value="UniProtKB-UniRule"/>
</dbReference>
<dbReference type="CDD" id="cd00984">
    <property type="entry name" value="DnaB_C"/>
    <property type="match status" value="1"/>
</dbReference>
<dbReference type="GO" id="GO:0005829">
    <property type="term" value="C:cytosol"/>
    <property type="evidence" value="ECO:0007669"/>
    <property type="project" value="TreeGrafter"/>
</dbReference>
<keyword evidence="9" id="KW-0413">Isomerase</keyword>
<comment type="similarity">
    <text evidence="1 12">Belongs to the helicase family. DnaB subfamily.</text>
</comment>
<dbReference type="Pfam" id="PF00772">
    <property type="entry name" value="DnaB"/>
    <property type="match status" value="1"/>
</dbReference>
<reference evidence="14" key="1">
    <citation type="submission" date="2017-05" db="EMBL/GenBank/DDBJ databases">
        <title>ICEHs1, an integrative conjugative element from clinical isolates of Histophilus somni confers metal and antimicrobial resistance.</title>
        <authorList>
            <person name="Bhatt K."/>
            <person name="Rawlyk N."/>
            <person name="Potter A."/>
            <person name="Liljebjelke K."/>
        </authorList>
    </citation>
    <scope>NUCLEOTIDE SEQUENCE</scope>
    <source>
        <strain evidence="14">AVI 1</strain>
    </source>
</reference>
<dbReference type="InterPro" id="IPR007692">
    <property type="entry name" value="DNA_helicase_DnaB"/>
</dbReference>
<evidence type="ECO:0000256" key="2">
    <source>
        <dbReference type="ARBA" id="ARBA00022515"/>
    </source>
</evidence>
<organism evidence="14">
    <name type="scientific">Histophilus somni</name>
    <name type="common">Haemophilus somnus</name>
    <dbReference type="NCBI Taxonomy" id="731"/>
    <lineage>
        <taxon>Bacteria</taxon>
        <taxon>Pseudomonadati</taxon>
        <taxon>Pseudomonadota</taxon>
        <taxon>Gammaproteobacteria</taxon>
        <taxon>Pasteurellales</taxon>
        <taxon>Pasteurellaceae</taxon>
        <taxon>Histophilus</taxon>
    </lineage>
</organism>
<keyword evidence="4 12" id="KW-0547">Nucleotide-binding</keyword>
<reference evidence="15 16" key="2">
    <citation type="submission" date="2019-03" db="EMBL/GenBank/DDBJ databases">
        <title>Horizontal Gene Transfer Machinery in Histophilus somni.</title>
        <authorList>
            <person name="Mostafa Nazari M."/>
            <person name="Liljebjelke K."/>
        </authorList>
    </citation>
    <scope>NUCLEOTIDE SEQUENCE [LARGE SCALE GENOMIC DNA]</scope>
    <source>
        <strain evidence="15 16">UOC-EPH-KLM-04</strain>
    </source>
</reference>
<dbReference type="Proteomes" id="UP000297565">
    <property type="component" value="Unassembled WGS sequence"/>
</dbReference>
<keyword evidence="5 12" id="KW-0378">Hydrolase</keyword>
<evidence type="ECO:0000256" key="1">
    <source>
        <dbReference type="ARBA" id="ARBA00008428"/>
    </source>
</evidence>
<evidence type="ECO:0000313" key="16">
    <source>
        <dbReference type="Proteomes" id="UP000297565"/>
    </source>
</evidence>
<keyword evidence="8 12" id="KW-0238">DNA-binding</keyword>
<evidence type="ECO:0000256" key="5">
    <source>
        <dbReference type="ARBA" id="ARBA00022801"/>
    </source>
</evidence>
<dbReference type="PANTHER" id="PTHR30153">
    <property type="entry name" value="REPLICATIVE DNA HELICASE DNAB"/>
    <property type="match status" value="1"/>
</dbReference>
<feature type="domain" description="SF4 helicase" evidence="13">
    <location>
        <begin position="181"/>
        <end position="452"/>
    </location>
</feature>
<evidence type="ECO:0000256" key="12">
    <source>
        <dbReference type="RuleBase" id="RU362085"/>
    </source>
</evidence>
<dbReference type="GO" id="GO:0016787">
    <property type="term" value="F:hydrolase activity"/>
    <property type="evidence" value="ECO:0007669"/>
    <property type="project" value="UniProtKB-KW"/>
</dbReference>
<evidence type="ECO:0000256" key="3">
    <source>
        <dbReference type="ARBA" id="ARBA00022705"/>
    </source>
</evidence>
<dbReference type="PROSITE" id="PS51199">
    <property type="entry name" value="SF4_HELICASE"/>
    <property type="match status" value="1"/>
</dbReference>
<dbReference type="GO" id="GO:0005524">
    <property type="term" value="F:ATP binding"/>
    <property type="evidence" value="ECO:0007669"/>
    <property type="project" value="UniProtKB-UniRule"/>
</dbReference>
<dbReference type="EMBL" id="SNRV01000018">
    <property type="protein sequence ID" value="TEW29188.1"/>
    <property type="molecule type" value="Genomic_DNA"/>
</dbReference>
<dbReference type="NCBIfam" id="TIGR00665">
    <property type="entry name" value="DnaB"/>
    <property type="match status" value="1"/>
</dbReference>
<dbReference type="SUPFAM" id="SSF48024">
    <property type="entry name" value="N-terminal domain of DnaB helicase"/>
    <property type="match status" value="1"/>
</dbReference>
<dbReference type="InterPro" id="IPR007694">
    <property type="entry name" value="DNA_helicase_DnaB-like_C"/>
</dbReference>
<keyword evidence="3 12" id="KW-0235">DNA replication</keyword>
<dbReference type="GO" id="GO:0006269">
    <property type="term" value="P:DNA replication, synthesis of primer"/>
    <property type="evidence" value="ECO:0007669"/>
    <property type="project" value="UniProtKB-UniRule"/>
</dbReference>
<proteinExistence type="inferred from homology"/>
<evidence type="ECO:0000256" key="9">
    <source>
        <dbReference type="ARBA" id="ARBA00023235"/>
    </source>
</evidence>
<name>A0A2K9VRQ4_HISSO</name>
<comment type="catalytic activity">
    <reaction evidence="10 12">
        <text>ATP + H2O = ADP + phosphate + H(+)</text>
        <dbReference type="Rhea" id="RHEA:13065"/>
        <dbReference type="ChEBI" id="CHEBI:15377"/>
        <dbReference type="ChEBI" id="CHEBI:15378"/>
        <dbReference type="ChEBI" id="CHEBI:30616"/>
        <dbReference type="ChEBI" id="CHEBI:43474"/>
        <dbReference type="ChEBI" id="CHEBI:456216"/>
        <dbReference type="EC" id="5.6.2.3"/>
    </reaction>
</comment>
<dbReference type="InterPro" id="IPR007693">
    <property type="entry name" value="DNA_helicase_DnaB-like_N"/>
</dbReference>
<accession>A0A2K9VRQ4</accession>
<evidence type="ECO:0000256" key="8">
    <source>
        <dbReference type="ARBA" id="ARBA00023125"/>
    </source>
</evidence>
<dbReference type="SMART" id="SM00382">
    <property type="entry name" value="AAA"/>
    <property type="match status" value="1"/>
</dbReference>
<dbReference type="InterPro" id="IPR016136">
    <property type="entry name" value="DNA_helicase_N/primase_C"/>
</dbReference>
<gene>
    <name evidence="14" type="primary">dnaB</name>
    <name evidence="15" type="ORF">E2R48_07200</name>
    <name evidence="14" type="ORF">ICEHS1_81</name>
</gene>
<comment type="function">
    <text evidence="12">The main replicative DNA helicase, it participates in initiation and elongation during chromosome replication. Travels ahead of the DNA replisome, separating dsDNA into templates for DNA synthesis. A processive ATP-dependent 5'-3' DNA helicase it has DNA-dependent ATPase activity.</text>
</comment>
<dbReference type="GO" id="GO:0043139">
    <property type="term" value="F:5'-3' DNA helicase activity"/>
    <property type="evidence" value="ECO:0007669"/>
    <property type="project" value="UniProtKB-EC"/>
</dbReference>
<sequence>MANQNKPTPHLYSAEAEAAVIGGLILDNSLFDEVIGKINSADFHFGVHQVLFKGIADLIEAGQPADILTLDAYFKQKNLLKEIGGFAYLAEVSKNTPSAANVGAYADVVLLHSKHRQLLKLGQFIVVQTQTAKTPEKLESVIDEIEKQITEFSLSDNTKSAADLSDIFANMLSRMELSAKNGDPVTGTPTGIQGIDEATTGGQPGDLIVIGARPSMGKTAFSQTIAYHTLEKFESAPVFYHSMEMPADQILQRFLAMRARVGLQNIRQADSLDDEEWSKLTSAMGYILEHWKNRLVIDDEGSLTPQKLRTKVRQNARKYGKPAAIFIDYIQLMQTSQRYENRNLEIANISRSLKLLAKEMDCPVYALSQLNRSLEQRANKRPINSDLRESGSLEQDADVILFIYRDEIYDTDSPFKGTAEIIIGKQRNGPLTSVMTNFRSEFALFENRTNTTH</sequence>
<protein>
    <recommendedName>
        <fullName evidence="11 12">Replicative DNA helicase</fullName>
        <ecNumber evidence="11 12">5.6.2.3</ecNumber>
    </recommendedName>
</protein>
<evidence type="ECO:0000256" key="11">
    <source>
        <dbReference type="NCBIfam" id="TIGR00665"/>
    </source>
</evidence>
<evidence type="ECO:0000256" key="7">
    <source>
        <dbReference type="ARBA" id="ARBA00022840"/>
    </source>
</evidence>
<dbReference type="Gene3D" id="1.10.860.10">
    <property type="entry name" value="DNAb Helicase, Chain A"/>
    <property type="match status" value="1"/>
</dbReference>
<dbReference type="Pfam" id="PF03796">
    <property type="entry name" value="DnaB_C"/>
    <property type="match status" value="1"/>
</dbReference>
<dbReference type="InterPro" id="IPR036185">
    <property type="entry name" value="DNA_heli_DnaB-like_N_sf"/>
</dbReference>
<keyword evidence="2 12" id="KW-0639">Primosome</keyword>
<dbReference type="InterPro" id="IPR027417">
    <property type="entry name" value="P-loop_NTPase"/>
</dbReference>
<dbReference type="EC" id="5.6.2.3" evidence="11 12"/>
<evidence type="ECO:0000313" key="14">
    <source>
        <dbReference type="EMBL" id="AUV65137.1"/>
    </source>
</evidence>
<dbReference type="RefSeq" id="WP_006248851.1">
    <property type="nucleotide sequence ID" value="NZ_LQFM01000016.1"/>
</dbReference>
<dbReference type="AlphaFoldDB" id="A0A2K9VRQ4"/>
<dbReference type="PANTHER" id="PTHR30153:SF2">
    <property type="entry name" value="REPLICATIVE DNA HELICASE"/>
    <property type="match status" value="1"/>
</dbReference>
<evidence type="ECO:0000256" key="6">
    <source>
        <dbReference type="ARBA" id="ARBA00022806"/>
    </source>
</evidence>